<gene>
    <name evidence="2" type="ORF">ONZ51_g2557</name>
</gene>
<accession>A0AAD7XER4</accession>
<dbReference type="Gene3D" id="3.30.420.10">
    <property type="entry name" value="Ribonuclease H-like superfamily/Ribonuclease H"/>
    <property type="match status" value="1"/>
</dbReference>
<feature type="domain" description="3'-5' exonuclease" evidence="1">
    <location>
        <begin position="7"/>
        <end position="98"/>
    </location>
</feature>
<dbReference type="InterPro" id="IPR036397">
    <property type="entry name" value="RNaseH_sf"/>
</dbReference>
<evidence type="ECO:0000313" key="3">
    <source>
        <dbReference type="Proteomes" id="UP001215151"/>
    </source>
</evidence>
<proteinExistence type="predicted"/>
<dbReference type="GO" id="GO:0003676">
    <property type="term" value="F:nucleic acid binding"/>
    <property type="evidence" value="ECO:0007669"/>
    <property type="project" value="InterPro"/>
</dbReference>
<dbReference type="Pfam" id="PF01612">
    <property type="entry name" value="DNA_pol_A_exo1"/>
    <property type="match status" value="1"/>
</dbReference>
<dbReference type="InterPro" id="IPR012337">
    <property type="entry name" value="RNaseH-like_sf"/>
</dbReference>
<protein>
    <recommendedName>
        <fullName evidence="1">3'-5' exonuclease domain-containing protein</fullName>
    </recommendedName>
</protein>
<dbReference type="PANTHER" id="PTHR43040">
    <property type="entry name" value="RIBONUCLEASE D"/>
    <property type="match status" value="1"/>
</dbReference>
<name>A0AAD7XER4_9APHY</name>
<organism evidence="2 3">
    <name type="scientific">Trametes cubensis</name>
    <dbReference type="NCBI Taxonomy" id="1111947"/>
    <lineage>
        <taxon>Eukaryota</taxon>
        <taxon>Fungi</taxon>
        <taxon>Dikarya</taxon>
        <taxon>Basidiomycota</taxon>
        <taxon>Agaricomycotina</taxon>
        <taxon>Agaricomycetes</taxon>
        <taxon>Polyporales</taxon>
        <taxon>Polyporaceae</taxon>
        <taxon>Trametes</taxon>
    </lineage>
</organism>
<keyword evidence="3" id="KW-1185">Reference proteome</keyword>
<sequence>MAPTITYCTTHDDLTAATSSLALSSVLVVDCEGRNIGMPNGGPSILTLSDISASHIFLIDVLALTSTVHPSLTALHRLFSDPSITKVFWDGRADVLELIEAYPGLSIAGVLDLQLVEVASRRPSMRETDAMRLYDFGRPGGYFNSLQQDIQADPAKFDGIHRLGGLAHVVRTLGISNAAGAKDPAVVAMHRAQGSEIWMRRPLSKALLDYAAHDAVLIAAVYTCLMQEPWNKGPGKVESFRAQSGRYVTMFPDRKMLAKHHDMDLKRFLPMGLLEDADSDDPKYPCLSCDLLLPTGCFLVRDTEDSGAVNTSGMQRMTFCRLCHAVARAKRRGKRGEWVNL</sequence>
<evidence type="ECO:0000259" key="1">
    <source>
        <dbReference type="Pfam" id="PF01612"/>
    </source>
</evidence>
<reference evidence="2" key="1">
    <citation type="submission" date="2022-11" db="EMBL/GenBank/DDBJ databases">
        <title>Genome Sequence of Cubamyces cubensis.</title>
        <authorList>
            <person name="Buettner E."/>
        </authorList>
    </citation>
    <scope>NUCLEOTIDE SEQUENCE</scope>
    <source>
        <strain evidence="2">MPL-01</strain>
    </source>
</reference>
<dbReference type="EMBL" id="JAPEVG010000040">
    <property type="protein sequence ID" value="KAJ8490045.1"/>
    <property type="molecule type" value="Genomic_DNA"/>
</dbReference>
<dbReference type="GO" id="GO:0006139">
    <property type="term" value="P:nucleobase-containing compound metabolic process"/>
    <property type="evidence" value="ECO:0007669"/>
    <property type="project" value="InterPro"/>
</dbReference>
<comment type="caution">
    <text evidence="2">The sequence shown here is derived from an EMBL/GenBank/DDBJ whole genome shotgun (WGS) entry which is preliminary data.</text>
</comment>
<dbReference type="AlphaFoldDB" id="A0AAD7XER4"/>
<dbReference type="SUPFAM" id="SSF53098">
    <property type="entry name" value="Ribonuclease H-like"/>
    <property type="match status" value="1"/>
</dbReference>
<dbReference type="PANTHER" id="PTHR43040:SF1">
    <property type="entry name" value="RIBONUCLEASE D"/>
    <property type="match status" value="1"/>
</dbReference>
<evidence type="ECO:0000313" key="2">
    <source>
        <dbReference type="EMBL" id="KAJ8490045.1"/>
    </source>
</evidence>
<dbReference type="Proteomes" id="UP001215151">
    <property type="component" value="Unassembled WGS sequence"/>
</dbReference>
<dbReference type="InterPro" id="IPR002562">
    <property type="entry name" value="3'-5'_exonuclease_dom"/>
</dbReference>
<dbReference type="GO" id="GO:0008408">
    <property type="term" value="F:3'-5' exonuclease activity"/>
    <property type="evidence" value="ECO:0007669"/>
    <property type="project" value="InterPro"/>
</dbReference>